<comment type="caution">
    <text evidence="3">The sequence shown here is derived from an EMBL/GenBank/DDBJ whole genome shotgun (WGS) entry which is preliminary data.</text>
</comment>
<evidence type="ECO:0000256" key="1">
    <source>
        <dbReference type="SAM" id="MobiDB-lite"/>
    </source>
</evidence>
<dbReference type="AlphaFoldDB" id="A0A3R8MX22"/>
<keyword evidence="2" id="KW-0812">Transmembrane</keyword>
<feature type="region of interest" description="Disordered" evidence="1">
    <location>
        <begin position="256"/>
        <end position="331"/>
    </location>
</feature>
<feature type="region of interest" description="Disordered" evidence="1">
    <location>
        <begin position="212"/>
        <end position="238"/>
    </location>
</feature>
<gene>
    <name evidence="3" type="ORF">EHV23_13200</name>
</gene>
<evidence type="ECO:0000313" key="3">
    <source>
        <dbReference type="EMBL" id="RRN44279.1"/>
    </source>
</evidence>
<feature type="region of interest" description="Disordered" evidence="1">
    <location>
        <begin position="153"/>
        <end position="176"/>
    </location>
</feature>
<dbReference type="RefSeq" id="WP_125096474.1">
    <property type="nucleotide sequence ID" value="NZ_RRUE01000002.1"/>
</dbReference>
<reference evidence="3 4" key="1">
    <citation type="submission" date="2018-11" db="EMBL/GenBank/DDBJ databases">
        <title>Genome sequencing of Lautropia sp. KCOM 2505 (= ChDC F240).</title>
        <authorList>
            <person name="Kook J.-K."/>
            <person name="Park S.-N."/>
            <person name="Lim Y.K."/>
        </authorList>
    </citation>
    <scope>NUCLEOTIDE SEQUENCE [LARGE SCALE GENOMIC DNA]</scope>
    <source>
        <strain evidence="3 4">KCOM 2505</strain>
    </source>
</reference>
<evidence type="ECO:0000256" key="2">
    <source>
        <dbReference type="SAM" id="Phobius"/>
    </source>
</evidence>
<feature type="compositionally biased region" description="Basic and acidic residues" evidence="1">
    <location>
        <begin position="160"/>
        <end position="173"/>
    </location>
</feature>
<feature type="compositionally biased region" description="Polar residues" evidence="1">
    <location>
        <begin position="224"/>
        <end position="238"/>
    </location>
</feature>
<feature type="transmembrane region" description="Helical" evidence="2">
    <location>
        <begin position="184"/>
        <end position="206"/>
    </location>
</feature>
<dbReference type="EMBL" id="RRUE01000002">
    <property type="protein sequence ID" value="RRN44279.1"/>
    <property type="molecule type" value="Genomic_DNA"/>
</dbReference>
<evidence type="ECO:0000313" key="4">
    <source>
        <dbReference type="Proteomes" id="UP000270261"/>
    </source>
</evidence>
<name>A0A3R8MX22_9BURK</name>
<sequence length="331" mass="35273">MRDTRYIPVFNPTFRIRQDEGQIMLSFDSGPEADQNRQSCFIRLPAAFSELHIDVTGFDTSEPAPEGTTGGMLVRGEIHAMVDGDRSFHLASPALLLPLQGEGTSRSLNPFARRADTPGPSSAAHVRAHVRQQVASAFDAAMGQYMMARGSGMATPAADDAPRETRMQKETGEQKSFLSRTLRLAGYGAAMIVIAMCAFVLTAALVQQPQTSPPLARADAPDISTPSASDPNSPLSAQEQQELRNMITQFIATRHGASSSGHAGLPEQGNSSRQKAGGVRQSDDMVDSDPVLAQVERIRQVTQPASAGNGAAGDTSCFVPPARRSSTGSRH</sequence>
<dbReference type="Proteomes" id="UP000270261">
    <property type="component" value="Unassembled WGS sequence"/>
</dbReference>
<proteinExistence type="predicted"/>
<keyword evidence="4" id="KW-1185">Reference proteome</keyword>
<accession>A0A3R8MX22</accession>
<organism evidence="3 4">
    <name type="scientific">Lautropia dentalis</name>
    <dbReference type="NCBI Taxonomy" id="2490857"/>
    <lineage>
        <taxon>Bacteria</taxon>
        <taxon>Pseudomonadati</taxon>
        <taxon>Pseudomonadota</taxon>
        <taxon>Betaproteobacteria</taxon>
        <taxon>Burkholderiales</taxon>
        <taxon>Burkholderiaceae</taxon>
        <taxon>Lautropia</taxon>
    </lineage>
</organism>
<protein>
    <submittedName>
        <fullName evidence="3">Uncharacterized protein</fullName>
    </submittedName>
</protein>
<keyword evidence="2" id="KW-1133">Transmembrane helix</keyword>
<keyword evidence="2" id="KW-0472">Membrane</keyword>